<dbReference type="eggNOG" id="COG1191">
    <property type="taxonomic scope" value="Bacteria"/>
</dbReference>
<dbReference type="Gene3D" id="1.20.140.160">
    <property type="match status" value="1"/>
</dbReference>
<dbReference type="InterPro" id="IPR007630">
    <property type="entry name" value="RNA_pol_sigma70_r4"/>
</dbReference>
<proteinExistence type="predicted"/>
<keyword evidence="4" id="KW-0804">Transcription</keyword>
<dbReference type="GO" id="GO:0003899">
    <property type="term" value="F:DNA-directed RNA polymerase activity"/>
    <property type="evidence" value="ECO:0007669"/>
    <property type="project" value="InterPro"/>
</dbReference>
<gene>
    <name evidence="6" type="ORF">EubceDRAFT1_0681</name>
</gene>
<dbReference type="InterPro" id="IPR007627">
    <property type="entry name" value="RNA_pol_sigma70_r2"/>
</dbReference>
<dbReference type="Gene3D" id="1.10.1740.10">
    <property type="match status" value="1"/>
</dbReference>
<dbReference type="PANTHER" id="PTHR30385">
    <property type="entry name" value="SIGMA FACTOR F FLAGELLAR"/>
    <property type="match status" value="1"/>
</dbReference>
<evidence type="ECO:0000256" key="1">
    <source>
        <dbReference type="ARBA" id="ARBA00023015"/>
    </source>
</evidence>
<dbReference type="PROSITE" id="PS00716">
    <property type="entry name" value="SIGMA70_2"/>
    <property type="match status" value="1"/>
</dbReference>
<dbReference type="GO" id="GO:0016987">
    <property type="term" value="F:sigma factor activity"/>
    <property type="evidence" value="ECO:0007669"/>
    <property type="project" value="UniProtKB-KW"/>
</dbReference>
<evidence type="ECO:0000256" key="2">
    <source>
        <dbReference type="ARBA" id="ARBA00023082"/>
    </source>
</evidence>
<dbReference type="STRING" id="633697.EubceDRAFT1_0681"/>
<dbReference type="InterPro" id="IPR012845">
    <property type="entry name" value="RNA_pol_sigma_FliA_WhiG"/>
</dbReference>
<evidence type="ECO:0000259" key="5">
    <source>
        <dbReference type="PROSITE" id="PS00716"/>
    </source>
</evidence>
<dbReference type="Proteomes" id="UP000005753">
    <property type="component" value="Chromosome"/>
</dbReference>
<evidence type="ECO:0000313" key="7">
    <source>
        <dbReference type="Proteomes" id="UP000005753"/>
    </source>
</evidence>
<accession>I5ARU7</accession>
<dbReference type="GO" id="GO:0006352">
    <property type="term" value="P:DNA-templated transcription initiation"/>
    <property type="evidence" value="ECO:0007669"/>
    <property type="project" value="InterPro"/>
</dbReference>
<dbReference type="InterPro" id="IPR013324">
    <property type="entry name" value="RNA_pol_sigma_r3/r4-like"/>
</dbReference>
<keyword evidence="2" id="KW-0731">Sigma factor</keyword>
<protein>
    <submittedName>
        <fullName evidence="6">RNA polymerase sigma factor, FliA/WhiG family</fullName>
    </submittedName>
</protein>
<dbReference type="Pfam" id="PF04545">
    <property type="entry name" value="Sigma70_r4"/>
    <property type="match status" value="1"/>
</dbReference>
<reference evidence="6 7" key="2">
    <citation type="submission" date="2012-02" db="EMBL/GenBank/DDBJ databases">
        <title>Improved High-Quality Draft sequence of Eubacterium cellulosolvens 6.</title>
        <authorList>
            <consortium name="US DOE Joint Genome Institute"/>
            <person name="Lucas S."/>
            <person name="Han J."/>
            <person name="Lapidus A."/>
            <person name="Cheng J.-F."/>
            <person name="Goodwin L."/>
            <person name="Pitluck S."/>
            <person name="Peters L."/>
            <person name="Mikhailova N."/>
            <person name="Gu W."/>
            <person name="Detter J.C."/>
            <person name="Han C."/>
            <person name="Tapia R."/>
            <person name="Land M."/>
            <person name="Hauser L."/>
            <person name="Kyrpides N."/>
            <person name="Ivanova N."/>
            <person name="Pagani I."/>
            <person name="Johnson E."/>
            <person name="Mukhopadhyay B."/>
            <person name="Anderson I."/>
            <person name="Woyke T."/>
        </authorList>
    </citation>
    <scope>NUCLEOTIDE SEQUENCE [LARGE SCALE GENOMIC DNA]</scope>
    <source>
        <strain evidence="6 7">6</strain>
    </source>
</reference>
<dbReference type="EMBL" id="CM001487">
    <property type="protein sequence ID" value="EIM56520.1"/>
    <property type="molecule type" value="Genomic_DNA"/>
</dbReference>
<dbReference type="Pfam" id="PF04539">
    <property type="entry name" value="Sigma70_r3"/>
    <property type="match status" value="1"/>
</dbReference>
<dbReference type="InterPro" id="IPR014284">
    <property type="entry name" value="RNA_pol_sigma-70_dom"/>
</dbReference>
<dbReference type="GO" id="GO:0003677">
    <property type="term" value="F:DNA binding"/>
    <property type="evidence" value="ECO:0007669"/>
    <property type="project" value="UniProtKB-KW"/>
</dbReference>
<evidence type="ECO:0000256" key="3">
    <source>
        <dbReference type="ARBA" id="ARBA00023125"/>
    </source>
</evidence>
<keyword evidence="1" id="KW-0805">Transcription regulation</keyword>
<dbReference type="InterPro" id="IPR000943">
    <property type="entry name" value="RNA_pol_sigma70"/>
</dbReference>
<dbReference type="Pfam" id="PF04542">
    <property type="entry name" value="Sigma70_r2"/>
    <property type="match status" value="1"/>
</dbReference>
<dbReference type="SUPFAM" id="SSF88659">
    <property type="entry name" value="Sigma3 and sigma4 domains of RNA polymerase sigma factors"/>
    <property type="match status" value="2"/>
</dbReference>
<dbReference type="PRINTS" id="PR00046">
    <property type="entry name" value="SIGMA70FCT"/>
</dbReference>
<keyword evidence="7" id="KW-1185">Reference proteome</keyword>
<organism evidence="6 7">
    <name type="scientific">Eubacterium cellulosolvens (strain ATCC 43171 / JCM 9499 / 6)</name>
    <name type="common">Cillobacterium cellulosolvens</name>
    <dbReference type="NCBI Taxonomy" id="633697"/>
    <lineage>
        <taxon>Bacteria</taxon>
        <taxon>Bacillati</taxon>
        <taxon>Bacillota</taxon>
        <taxon>Clostridia</taxon>
        <taxon>Eubacteriales</taxon>
        <taxon>Eubacteriaceae</taxon>
        <taxon>Eubacterium</taxon>
    </lineage>
</organism>
<dbReference type="OrthoDB" id="9799825at2"/>
<dbReference type="InterPro" id="IPR013325">
    <property type="entry name" value="RNA_pol_sigma_r2"/>
</dbReference>
<dbReference type="SUPFAM" id="SSF88946">
    <property type="entry name" value="Sigma2 domain of RNA polymerase sigma factors"/>
    <property type="match status" value="1"/>
</dbReference>
<keyword evidence="3" id="KW-0238">DNA-binding</keyword>
<dbReference type="HOGENOM" id="CLU_014793_8_1_9"/>
<reference evidence="6 7" key="1">
    <citation type="submission" date="2010-08" db="EMBL/GenBank/DDBJ databases">
        <authorList>
            <consortium name="US DOE Joint Genome Institute (JGI-PGF)"/>
            <person name="Lucas S."/>
            <person name="Copeland A."/>
            <person name="Lapidus A."/>
            <person name="Cheng J.-F."/>
            <person name="Bruce D."/>
            <person name="Goodwin L."/>
            <person name="Pitluck S."/>
            <person name="Land M.L."/>
            <person name="Hauser L."/>
            <person name="Chang Y.-J."/>
            <person name="Anderson I.J."/>
            <person name="Johnson E."/>
            <person name="Mulhopadhyay B."/>
            <person name="Kyrpides N."/>
            <person name="Woyke T.J."/>
        </authorList>
    </citation>
    <scope>NUCLEOTIDE SEQUENCE [LARGE SCALE GENOMIC DNA]</scope>
    <source>
        <strain evidence="6 7">6</strain>
    </source>
</reference>
<dbReference type="CDD" id="cd06171">
    <property type="entry name" value="Sigma70_r4"/>
    <property type="match status" value="1"/>
</dbReference>
<evidence type="ECO:0000256" key="4">
    <source>
        <dbReference type="ARBA" id="ARBA00023163"/>
    </source>
</evidence>
<evidence type="ECO:0000313" key="6">
    <source>
        <dbReference type="EMBL" id="EIM56520.1"/>
    </source>
</evidence>
<dbReference type="PANTHER" id="PTHR30385:SF7">
    <property type="entry name" value="RNA POLYMERASE SIGMA FACTOR FLIA"/>
    <property type="match status" value="1"/>
</dbReference>
<dbReference type="NCBIfam" id="TIGR02479">
    <property type="entry name" value="FliA_WhiG"/>
    <property type="match status" value="1"/>
</dbReference>
<feature type="domain" description="RNA polymerase sigma-70" evidence="5">
    <location>
        <begin position="224"/>
        <end position="250"/>
    </location>
</feature>
<dbReference type="NCBIfam" id="TIGR02937">
    <property type="entry name" value="sigma70-ECF"/>
    <property type="match status" value="1"/>
</dbReference>
<dbReference type="InterPro" id="IPR007624">
    <property type="entry name" value="RNA_pol_sigma70_r3"/>
</dbReference>
<sequence length="258" mass="30380">MVKTVVEEKTNEELFYLYRNATDDNDRKILRQELTMRYLYIVKAIAYQMRDMYIGFAQPDDIINEGVLEIMKGIDRYDPDRDNKFDTFISRRIRGMVIDLMRKNDWMPRNFHRDRRTIEDTVQELSEKLGRTPTDEETAHKLGIEVKKLQKVRTMTTMVNVLSLDMTYDENDEAVLQVPTEDISVQPERNFMRGETVRILADAINSLQEKEKMIISLYYVDNLNMSQIASVMDISQPRVSQLHAQAVKKLRKIMLANN</sequence>
<dbReference type="AlphaFoldDB" id="I5ARU7"/>
<name>I5ARU7_EUBC6</name>